<dbReference type="Pfam" id="PF25053">
    <property type="entry name" value="DUF7791"/>
    <property type="match status" value="1"/>
</dbReference>
<keyword evidence="3" id="KW-1185">Reference proteome</keyword>
<feature type="domain" description="DUF7791" evidence="1">
    <location>
        <begin position="51"/>
        <end position="108"/>
    </location>
</feature>
<dbReference type="Proteomes" id="UP001465668">
    <property type="component" value="Unassembled WGS sequence"/>
</dbReference>
<evidence type="ECO:0000259" key="1">
    <source>
        <dbReference type="Pfam" id="PF25053"/>
    </source>
</evidence>
<accession>A0ABR2Y5G0</accession>
<dbReference type="InterPro" id="IPR056693">
    <property type="entry name" value="DUF7791"/>
</dbReference>
<evidence type="ECO:0000313" key="3">
    <source>
        <dbReference type="Proteomes" id="UP001465668"/>
    </source>
</evidence>
<organism evidence="2 3">
    <name type="scientific">Seiridium cardinale</name>
    <dbReference type="NCBI Taxonomy" id="138064"/>
    <lineage>
        <taxon>Eukaryota</taxon>
        <taxon>Fungi</taxon>
        <taxon>Dikarya</taxon>
        <taxon>Ascomycota</taxon>
        <taxon>Pezizomycotina</taxon>
        <taxon>Sordariomycetes</taxon>
        <taxon>Xylariomycetidae</taxon>
        <taxon>Amphisphaeriales</taxon>
        <taxon>Sporocadaceae</taxon>
        <taxon>Seiridium</taxon>
    </lineage>
</organism>
<reference evidence="2 3" key="1">
    <citation type="submission" date="2024-02" db="EMBL/GenBank/DDBJ databases">
        <title>First draft genome assembly of two strains of Seiridium cardinale.</title>
        <authorList>
            <person name="Emiliani G."/>
            <person name="Scali E."/>
        </authorList>
    </citation>
    <scope>NUCLEOTIDE SEQUENCE [LARGE SCALE GENOMIC DNA]</scope>
    <source>
        <strain evidence="2 3">BM-138-000479</strain>
    </source>
</reference>
<proteinExistence type="predicted"/>
<evidence type="ECO:0000313" key="2">
    <source>
        <dbReference type="EMBL" id="KAK9781515.1"/>
    </source>
</evidence>
<dbReference type="EMBL" id="JARVKM010000003">
    <property type="protein sequence ID" value="KAK9781515.1"/>
    <property type="molecule type" value="Genomic_DNA"/>
</dbReference>
<name>A0ABR2Y5G0_9PEZI</name>
<protein>
    <submittedName>
        <fullName evidence="2">NACHT domain-containing protein</fullName>
    </submittedName>
</protein>
<comment type="caution">
    <text evidence="2">The sequence shown here is derived from an EMBL/GenBank/DDBJ whole genome shotgun (WGS) entry which is preliminary data.</text>
</comment>
<sequence>MPGSTEEYEHYYNDLDSEEIPMSSPGAANENGDEEMVITYPDTHAPFPQSSNPIQLFNWHVDFLHRSFRDFLLTPMNRQKLHLYYQGSFNARLFVCNARLLQLEELGRSVLAKELTVGLASYVLTAISVPELRNTKVCEVIAARIKPILDRLVHNATLRGQDIGPWYLRTSLLRYHQERSSFLTIAIEFSLAAYVHANLTAESIRNKQGRPILDYLVLGGYSGASPLAAFPDLELVRKGLDLGADPNEIDPTRSSHKWSVWV</sequence>
<gene>
    <name evidence="2" type="ORF">SCAR479_01386</name>
</gene>